<evidence type="ECO:0000256" key="6">
    <source>
        <dbReference type="ARBA" id="ARBA00022840"/>
    </source>
</evidence>
<dbReference type="SUPFAM" id="SSF52540">
    <property type="entry name" value="P-loop containing nucleoside triphosphate hydrolases"/>
    <property type="match status" value="1"/>
</dbReference>
<dbReference type="Gene3D" id="3.80.10.10">
    <property type="entry name" value="Ribonuclease Inhibitor"/>
    <property type="match status" value="4"/>
</dbReference>
<feature type="domain" description="NB-ARC" evidence="8">
    <location>
        <begin position="151"/>
        <end position="194"/>
    </location>
</feature>
<comment type="similarity">
    <text evidence="1">Belongs to the disease resistance NB-LRR family.</text>
</comment>
<keyword evidence="2" id="KW-0433">Leucine-rich repeat</keyword>
<dbReference type="EMBL" id="JAAIUW010000005">
    <property type="protein sequence ID" value="KAF7833265.1"/>
    <property type="molecule type" value="Genomic_DNA"/>
</dbReference>
<evidence type="ECO:0000259" key="9">
    <source>
        <dbReference type="Pfam" id="PF23247"/>
    </source>
</evidence>
<dbReference type="SUPFAM" id="SSF52047">
    <property type="entry name" value="RNI-like"/>
    <property type="match status" value="1"/>
</dbReference>
<gene>
    <name evidence="10" type="ORF">G2W53_015598</name>
</gene>
<protein>
    <submittedName>
        <fullName evidence="10">Disease resistance protein</fullName>
    </submittedName>
</protein>
<reference evidence="10" key="1">
    <citation type="submission" date="2020-09" db="EMBL/GenBank/DDBJ databases">
        <title>Genome-Enabled Discovery of Anthraquinone Biosynthesis in Senna tora.</title>
        <authorList>
            <person name="Kang S.-H."/>
            <person name="Pandey R.P."/>
            <person name="Lee C.-M."/>
            <person name="Sim J.-S."/>
            <person name="Jeong J.-T."/>
            <person name="Choi B.-S."/>
            <person name="Jung M."/>
            <person name="Ginzburg D."/>
            <person name="Zhao K."/>
            <person name="Won S.Y."/>
            <person name="Oh T.-J."/>
            <person name="Yu Y."/>
            <person name="Kim N.-H."/>
            <person name="Lee O.R."/>
            <person name="Lee T.-H."/>
            <person name="Bashyal P."/>
            <person name="Kim T.-S."/>
            <person name="Lee W.-H."/>
            <person name="Kawkins C."/>
            <person name="Kim C.-K."/>
            <person name="Kim J.S."/>
            <person name="Ahn B.O."/>
            <person name="Rhee S.Y."/>
            <person name="Sohng J.K."/>
        </authorList>
    </citation>
    <scope>NUCLEOTIDE SEQUENCE</scope>
    <source>
        <tissue evidence="10">Leaf</tissue>
    </source>
</reference>
<evidence type="ECO:0000256" key="1">
    <source>
        <dbReference type="ARBA" id="ARBA00008894"/>
    </source>
</evidence>
<keyword evidence="7" id="KW-0175">Coiled coil</keyword>
<dbReference type="Pfam" id="PF00931">
    <property type="entry name" value="NB-ARC"/>
    <property type="match status" value="1"/>
</dbReference>
<evidence type="ECO:0000313" key="10">
    <source>
        <dbReference type="EMBL" id="KAF7833265.1"/>
    </source>
</evidence>
<comment type="caution">
    <text evidence="10">The sequence shown here is derived from an EMBL/GenBank/DDBJ whole genome shotgun (WGS) entry which is preliminary data.</text>
</comment>
<dbReference type="PANTHER" id="PTHR33463:SF183">
    <property type="entry name" value="NB-ARC DOMAIN DISEASE RESISTANCE PROTEIN"/>
    <property type="match status" value="1"/>
</dbReference>
<evidence type="ECO:0000256" key="5">
    <source>
        <dbReference type="ARBA" id="ARBA00022821"/>
    </source>
</evidence>
<dbReference type="Proteomes" id="UP000634136">
    <property type="component" value="Unassembled WGS sequence"/>
</dbReference>
<feature type="domain" description="Disease resistance protein At4g27190-like leucine-rich repeats" evidence="9">
    <location>
        <begin position="877"/>
        <end position="944"/>
    </location>
</feature>
<dbReference type="PANTHER" id="PTHR33463">
    <property type="entry name" value="NB-ARC DOMAIN-CONTAINING PROTEIN-RELATED"/>
    <property type="match status" value="1"/>
</dbReference>
<dbReference type="InterPro" id="IPR032675">
    <property type="entry name" value="LRR_dom_sf"/>
</dbReference>
<dbReference type="GO" id="GO:0005524">
    <property type="term" value="F:ATP binding"/>
    <property type="evidence" value="ECO:0007669"/>
    <property type="project" value="UniProtKB-KW"/>
</dbReference>
<dbReference type="Gene3D" id="1.10.8.430">
    <property type="entry name" value="Helical domain of apoptotic protease-activating factors"/>
    <property type="match status" value="1"/>
</dbReference>
<dbReference type="Gene3D" id="1.10.10.10">
    <property type="entry name" value="Winged helix-like DNA-binding domain superfamily/Winged helix DNA-binding domain"/>
    <property type="match status" value="1"/>
</dbReference>
<dbReference type="InterPro" id="IPR036388">
    <property type="entry name" value="WH-like_DNA-bd_sf"/>
</dbReference>
<dbReference type="InterPro" id="IPR057135">
    <property type="entry name" value="At4g27190-like_LRR"/>
</dbReference>
<dbReference type="GO" id="GO:0043531">
    <property type="term" value="F:ADP binding"/>
    <property type="evidence" value="ECO:0007669"/>
    <property type="project" value="InterPro"/>
</dbReference>
<feature type="domain" description="Disease resistance protein At4g27190-like leucine-rich repeats" evidence="9">
    <location>
        <begin position="615"/>
        <end position="745"/>
    </location>
</feature>
<dbReference type="InterPro" id="IPR002182">
    <property type="entry name" value="NB-ARC"/>
</dbReference>
<dbReference type="SUPFAM" id="SSF52058">
    <property type="entry name" value="L domain-like"/>
    <property type="match status" value="1"/>
</dbReference>
<keyword evidence="11" id="KW-1185">Reference proteome</keyword>
<keyword evidence="4" id="KW-0547">Nucleotide-binding</keyword>
<evidence type="ECO:0000259" key="8">
    <source>
        <dbReference type="Pfam" id="PF00931"/>
    </source>
</evidence>
<sequence length="1299" mass="147798">MGEIVLSIVAKLAEYLVEPTIQQGRYLFCGATIKRNFESEKEKLLSTQEGVQKLVEEARHRTDTIANAVATWLNNVDSLIKDMDDLEREIKEKKSCFGMWSPNWPSYCLSKQMAAKIKTMVQLNANHEFNPFSHRTPIQDTRIVSSENFIQHGCKLLLTTRREQVCTWMGCEKKIPLDLLSENEAWSLFNKHACINDITSQGVAREVAKECKGLPIALVAMGSCIKDKDQDGINVVLHKLKHAERIDLDDGDKDVFRVLKFSYDYLKDKESKLLFLMCAVFPEDHRIKPEDLFRYGIGLNVRAQVDSFEMARSCVNDAINCLIESSLLMRDNDTNGAAFYKMHDMVRDVALWIATKENRTIVVNHATRQNSSLEDGPIRDCYALSCWNMDRNLPQQLDAPKLEMLLLNIEARDLDFSLPSFEGFKRMKVMAIMNHIVLFGRKTSLTLSHSTHLLTNLHTLRLVGMNLDDISFVVSLRSLEILDFRKSALKELPNGLEKLNKLKLLDLSKSKIDGHCYEVIKRCLQLEELYVYREYRWGGDGFNNSNTFCLEDATFSKLQRYQLEVGEIGTTIFDVSLCKRSLFIEGLNVSTSGANIKDLLRRAIKVGLKMLKGGCKNVIPELVQAIGGMNELIGLYLQSCSEIECVFNTTSLMASSLDASIVVQSLLLIQELQIEDCYELKYIMKSGVSDNNYKGKQIVAVPDNSCLYFSRLKKLHIHSCWSLEYIFPISVVQRLEQLEEISIKNAPHVKYLFSEPDHEYHSSSQNEIQIVLPHLKVVGLLRLLNLVNIFPESYQYRLSWTCLTEFCWVDCPKLTIDWIGSTYNKVNLEQRQSFLNKGLEGNATNDSKSSNEISALSCVDFVGGAMDLCFFPEIVNPVASILTQLTLGNLPELRHIWMGSAELLSLQCLKELEVYNCGKLKSLLSPVVQRSLPQLKTIKIRSCEQIEDIFGCEKIKDISTNKKKEIALPNLIFLTLEKLPNFVDICQGFTFHAVKLVEVTIDECPKFAPFLTANQEISIGKSKKGEAHEMQTDLQAILNVNEGEGATMVSNLGFLELKNIAEMEFIWKGPTLITFQHLLMLKVEGCKKLRSIFSSAVSLPVLHELNIINCEELEEIISLSEEEANFPNPSSTSHPQHPFFPMLLEIHVKGCNRLRCVFPLSISPYHLPSLFSLRIRRCSLVEQVFGCAPQNHHHHDAEMMEFQLPKLVFLTLEELPSLTNFCRYFEYHLKLEALKTCEVRDCPKFSSTTIPALHKFITHTGIACHKENISCSSLLLEIWKSAGSFIEFEDRSQAIQIQR</sequence>
<accession>A0A835C7Z0</accession>
<dbReference type="OrthoDB" id="1193404at2759"/>
<feature type="coiled-coil region" evidence="7">
    <location>
        <begin position="69"/>
        <end position="96"/>
    </location>
</feature>
<evidence type="ECO:0000256" key="4">
    <source>
        <dbReference type="ARBA" id="ARBA00022741"/>
    </source>
</evidence>
<proteinExistence type="inferred from homology"/>
<organism evidence="10 11">
    <name type="scientific">Senna tora</name>
    <dbReference type="NCBI Taxonomy" id="362788"/>
    <lineage>
        <taxon>Eukaryota</taxon>
        <taxon>Viridiplantae</taxon>
        <taxon>Streptophyta</taxon>
        <taxon>Embryophyta</taxon>
        <taxon>Tracheophyta</taxon>
        <taxon>Spermatophyta</taxon>
        <taxon>Magnoliopsida</taxon>
        <taxon>eudicotyledons</taxon>
        <taxon>Gunneridae</taxon>
        <taxon>Pentapetalae</taxon>
        <taxon>rosids</taxon>
        <taxon>fabids</taxon>
        <taxon>Fabales</taxon>
        <taxon>Fabaceae</taxon>
        <taxon>Caesalpinioideae</taxon>
        <taxon>Cassia clade</taxon>
        <taxon>Senna</taxon>
    </lineage>
</organism>
<dbReference type="GO" id="GO:0006952">
    <property type="term" value="P:defense response"/>
    <property type="evidence" value="ECO:0007669"/>
    <property type="project" value="UniProtKB-KW"/>
</dbReference>
<evidence type="ECO:0000256" key="3">
    <source>
        <dbReference type="ARBA" id="ARBA00022737"/>
    </source>
</evidence>
<evidence type="ECO:0000313" key="11">
    <source>
        <dbReference type="Proteomes" id="UP000634136"/>
    </source>
</evidence>
<keyword evidence="3" id="KW-0677">Repeat</keyword>
<keyword evidence="6" id="KW-0067">ATP-binding</keyword>
<dbReference type="InterPro" id="IPR042197">
    <property type="entry name" value="Apaf_helical"/>
</dbReference>
<dbReference type="InterPro" id="IPR027417">
    <property type="entry name" value="P-loop_NTPase"/>
</dbReference>
<dbReference type="InterPro" id="IPR050905">
    <property type="entry name" value="Plant_NBS-LRR"/>
</dbReference>
<evidence type="ECO:0000256" key="2">
    <source>
        <dbReference type="ARBA" id="ARBA00022614"/>
    </source>
</evidence>
<dbReference type="Pfam" id="PF23247">
    <property type="entry name" value="LRR_RPS2"/>
    <property type="match status" value="4"/>
</dbReference>
<keyword evidence="5" id="KW-0611">Plant defense</keyword>
<name>A0A835C7Z0_9FABA</name>
<feature type="domain" description="Disease resistance protein At4g27190-like leucine-rich repeats" evidence="9">
    <location>
        <begin position="1035"/>
        <end position="1111"/>
    </location>
</feature>
<evidence type="ECO:0000256" key="7">
    <source>
        <dbReference type="SAM" id="Coils"/>
    </source>
</evidence>
<feature type="domain" description="Disease resistance protein At4g27190-like leucine-rich repeats" evidence="9">
    <location>
        <begin position="1134"/>
        <end position="1247"/>
    </location>
</feature>